<dbReference type="InParanoid" id="A0A4S2MK41"/>
<evidence type="ECO:0000313" key="2">
    <source>
        <dbReference type="EMBL" id="TGZ77310.1"/>
    </source>
</evidence>
<dbReference type="CDD" id="cd00048">
    <property type="entry name" value="DSRM_SF"/>
    <property type="match status" value="1"/>
</dbReference>
<reference evidence="2 3" key="1">
    <citation type="submission" date="2019-04" db="EMBL/GenBank/DDBJ databases">
        <title>Comparative genomics and transcriptomics to analyze fruiting body development in filamentous ascomycetes.</title>
        <authorList>
            <consortium name="DOE Joint Genome Institute"/>
            <person name="Lutkenhaus R."/>
            <person name="Traeger S."/>
            <person name="Breuer J."/>
            <person name="Kuo A."/>
            <person name="Lipzen A."/>
            <person name="Pangilinan J."/>
            <person name="Dilworth D."/>
            <person name="Sandor L."/>
            <person name="Poggeler S."/>
            <person name="Barry K."/>
            <person name="Grigoriev I.V."/>
            <person name="Nowrousian M."/>
        </authorList>
    </citation>
    <scope>NUCLEOTIDE SEQUENCE [LARGE SCALE GENOMIC DNA]</scope>
    <source>
        <strain evidence="2 3">CBS 389.68</strain>
    </source>
</reference>
<feature type="region of interest" description="Disordered" evidence="1">
    <location>
        <begin position="98"/>
        <end position="122"/>
    </location>
</feature>
<dbReference type="OrthoDB" id="5274873at2759"/>
<name>A0A4S2MK41_9PEZI</name>
<organism evidence="2 3">
    <name type="scientific">Ascodesmis nigricans</name>
    <dbReference type="NCBI Taxonomy" id="341454"/>
    <lineage>
        <taxon>Eukaryota</taxon>
        <taxon>Fungi</taxon>
        <taxon>Dikarya</taxon>
        <taxon>Ascomycota</taxon>
        <taxon>Pezizomycotina</taxon>
        <taxon>Pezizomycetes</taxon>
        <taxon>Pezizales</taxon>
        <taxon>Ascodesmidaceae</taxon>
        <taxon>Ascodesmis</taxon>
    </lineage>
</organism>
<feature type="compositionally biased region" description="Gly residues" evidence="1">
    <location>
        <begin position="112"/>
        <end position="122"/>
    </location>
</feature>
<dbReference type="AlphaFoldDB" id="A0A4S2MK41"/>
<keyword evidence="3" id="KW-1185">Reference proteome</keyword>
<evidence type="ECO:0000256" key="1">
    <source>
        <dbReference type="SAM" id="MobiDB-lite"/>
    </source>
</evidence>
<evidence type="ECO:0000313" key="3">
    <source>
        <dbReference type="Proteomes" id="UP000298138"/>
    </source>
</evidence>
<dbReference type="SUPFAM" id="SSF54768">
    <property type="entry name" value="dsRNA-binding domain-like"/>
    <property type="match status" value="1"/>
</dbReference>
<dbReference type="Proteomes" id="UP000298138">
    <property type="component" value="Unassembled WGS sequence"/>
</dbReference>
<gene>
    <name evidence="2" type="ORF">EX30DRAFT_205072</name>
</gene>
<proteinExistence type="predicted"/>
<protein>
    <recommendedName>
        <fullName evidence="4">DRBM domain-containing protein</fullName>
    </recommendedName>
</protein>
<evidence type="ECO:0008006" key="4">
    <source>
        <dbReference type="Google" id="ProtNLM"/>
    </source>
</evidence>
<sequence>MFYILYLSSLCQRRRWPDPLYETSIVSTSTYDRYGPIRGYTCSVRVNHRIYESRKVFETEELAKEEAAKEAYYICRSLSIAEQTNDLPPLVGGNMGPGNMGPGYFQPQHATTGGGWGGRRNS</sequence>
<accession>A0A4S2MK41</accession>
<dbReference type="EMBL" id="ML220155">
    <property type="protein sequence ID" value="TGZ77310.1"/>
    <property type="molecule type" value="Genomic_DNA"/>
</dbReference>
<dbReference type="Gene3D" id="3.30.160.20">
    <property type="match status" value="1"/>
</dbReference>